<dbReference type="PRINTS" id="PR00363">
    <property type="entry name" value="CYTOCHROMEB5"/>
</dbReference>
<reference evidence="17 18" key="1">
    <citation type="journal article" date="2017" name="Gigascience">
        <title>Genome sequence of the small brown planthopper, Laodelphax striatellus.</title>
        <authorList>
            <person name="Zhu J."/>
            <person name="Jiang F."/>
            <person name="Wang X."/>
            <person name="Yang P."/>
            <person name="Bao Y."/>
            <person name="Zhao W."/>
            <person name="Wang W."/>
            <person name="Lu H."/>
            <person name="Wang Q."/>
            <person name="Cui N."/>
            <person name="Li J."/>
            <person name="Chen X."/>
            <person name="Luo L."/>
            <person name="Yu J."/>
            <person name="Kang L."/>
            <person name="Cui F."/>
        </authorList>
    </citation>
    <scope>NUCLEOTIDE SEQUENCE [LARGE SCALE GENOMIC DNA]</scope>
    <source>
        <strain evidence="17">Lst14</strain>
    </source>
</reference>
<dbReference type="GO" id="GO:0046872">
    <property type="term" value="F:metal ion binding"/>
    <property type="evidence" value="ECO:0007669"/>
    <property type="project" value="UniProtKB-UniRule"/>
</dbReference>
<keyword evidence="7" id="KW-0492">Microsome</keyword>
<comment type="caution">
    <text evidence="17">The sequence shown here is derived from an EMBL/GenBank/DDBJ whole genome shotgun (WGS) entry which is preliminary data.</text>
</comment>
<keyword evidence="8" id="KW-0249">Electron transport</keyword>
<dbReference type="PROSITE" id="PS50255">
    <property type="entry name" value="CYTOCHROME_B5_2"/>
    <property type="match status" value="1"/>
</dbReference>
<dbReference type="InParanoid" id="A0A482WMU9"/>
<dbReference type="SMR" id="A0A482WMU9"/>
<proteinExistence type="inferred from homology"/>
<evidence type="ECO:0000256" key="2">
    <source>
        <dbReference type="ARBA" id="ARBA00022448"/>
    </source>
</evidence>
<evidence type="ECO:0000256" key="15">
    <source>
        <dbReference type="SAM" id="MobiDB-lite"/>
    </source>
</evidence>
<keyword evidence="9 14" id="KW-0408">Iron</keyword>
<dbReference type="InterPro" id="IPR001199">
    <property type="entry name" value="Cyt_B5-like_heme/steroid-bd"/>
</dbReference>
<feature type="domain" description="Cytochrome b5 heme-binding" evidence="16">
    <location>
        <begin position="16"/>
        <end position="81"/>
    </location>
</feature>
<feature type="region of interest" description="Disordered" evidence="15">
    <location>
        <begin position="85"/>
        <end position="105"/>
    </location>
</feature>
<comment type="similarity">
    <text evidence="12 14">Belongs to the cytochrome b5 family.</text>
</comment>
<evidence type="ECO:0000256" key="11">
    <source>
        <dbReference type="ARBA" id="ARBA00037877"/>
    </source>
</evidence>
<keyword evidence="6" id="KW-0256">Endoplasmic reticulum</keyword>
<evidence type="ECO:0000256" key="5">
    <source>
        <dbReference type="ARBA" id="ARBA00022723"/>
    </source>
</evidence>
<name>A0A482WMU9_LAOST</name>
<feature type="compositionally biased region" description="Polar residues" evidence="15">
    <location>
        <begin position="94"/>
        <end position="105"/>
    </location>
</feature>
<evidence type="ECO:0000256" key="12">
    <source>
        <dbReference type="ARBA" id="ARBA00038168"/>
    </source>
</evidence>
<dbReference type="FunFam" id="3.10.120.10:FF:000002">
    <property type="entry name" value="Cytochrome b5 type B"/>
    <property type="match status" value="1"/>
</dbReference>
<dbReference type="OrthoDB" id="260519at2759"/>
<dbReference type="PANTHER" id="PTHR19359">
    <property type="entry name" value="CYTOCHROME B5"/>
    <property type="match status" value="1"/>
</dbReference>
<dbReference type="SUPFAM" id="SSF55856">
    <property type="entry name" value="Cytochrome b5-like heme/steroid binding domain"/>
    <property type="match status" value="1"/>
</dbReference>
<dbReference type="SMART" id="SM01117">
    <property type="entry name" value="Cyt-b5"/>
    <property type="match status" value="1"/>
</dbReference>
<evidence type="ECO:0000256" key="7">
    <source>
        <dbReference type="ARBA" id="ARBA00022848"/>
    </source>
</evidence>
<keyword evidence="10 14" id="KW-0472">Membrane</keyword>
<evidence type="ECO:0000313" key="18">
    <source>
        <dbReference type="Proteomes" id="UP000291343"/>
    </source>
</evidence>
<keyword evidence="2" id="KW-0813">Transport</keyword>
<keyword evidence="14" id="KW-1133">Transmembrane helix</keyword>
<evidence type="ECO:0000256" key="9">
    <source>
        <dbReference type="ARBA" id="ARBA00023004"/>
    </source>
</evidence>
<dbReference type="Gene3D" id="3.10.120.10">
    <property type="entry name" value="Cytochrome b5-like heme/steroid binding domain"/>
    <property type="match status" value="1"/>
</dbReference>
<evidence type="ECO:0000259" key="16">
    <source>
        <dbReference type="PROSITE" id="PS50255"/>
    </source>
</evidence>
<evidence type="ECO:0000256" key="8">
    <source>
        <dbReference type="ARBA" id="ARBA00022982"/>
    </source>
</evidence>
<evidence type="ECO:0000256" key="10">
    <source>
        <dbReference type="ARBA" id="ARBA00023136"/>
    </source>
</evidence>
<dbReference type="PANTHER" id="PTHR19359:SF150">
    <property type="entry name" value="CYTOCHROME B5"/>
    <property type="match status" value="1"/>
</dbReference>
<dbReference type="PROSITE" id="PS00191">
    <property type="entry name" value="CYTOCHROME_B5_1"/>
    <property type="match status" value="1"/>
</dbReference>
<evidence type="ECO:0000256" key="1">
    <source>
        <dbReference type="ARBA" id="ARBA00004131"/>
    </source>
</evidence>
<dbReference type="STRING" id="195883.A0A482WMU9"/>
<comment type="subcellular location">
    <subcellularLocation>
        <location evidence="1">Endoplasmic reticulum membrane</location>
        <topology evidence="1">Single-pass membrane protein</topology>
        <orientation evidence="1">Cytoplasmic side</orientation>
    </subcellularLocation>
    <subcellularLocation>
        <location evidence="11">Microsome membrane</location>
        <topology evidence="11">Single-pass membrane protein</topology>
        <orientation evidence="11">Cytoplasmic side</orientation>
    </subcellularLocation>
</comment>
<dbReference type="Proteomes" id="UP000291343">
    <property type="component" value="Unassembled WGS sequence"/>
</dbReference>
<evidence type="ECO:0000256" key="4">
    <source>
        <dbReference type="ARBA" id="ARBA00022692"/>
    </source>
</evidence>
<evidence type="ECO:0000256" key="6">
    <source>
        <dbReference type="ARBA" id="ARBA00022824"/>
    </source>
</evidence>
<evidence type="ECO:0000256" key="13">
    <source>
        <dbReference type="ARBA" id="ARBA00039806"/>
    </source>
</evidence>
<evidence type="ECO:0000313" key="17">
    <source>
        <dbReference type="EMBL" id="RZF34885.1"/>
    </source>
</evidence>
<dbReference type="FunCoup" id="A0A482WMU9">
    <property type="interactions" value="1581"/>
</dbReference>
<dbReference type="GO" id="GO:0020037">
    <property type="term" value="F:heme binding"/>
    <property type="evidence" value="ECO:0007669"/>
    <property type="project" value="UniProtKB-UniRule"/>
</dbReference>
<dbReference type="EMBL" id="QKKF02030011">
    <property type="protein sequence ID" value="RZF34885.1"/>
    <property type="molecule type" value="Genomic_DNA"/>
</dbReference>
<organism evidence="17 18">
    <name type="scientific">Laodelphax striatellus</name>
    <name type="common">Small brown planthopper</name>
    <name type="synonym">Delphax striatella</name>
    <dbReference type="NCBI Taxonomy" id="195883"/>
    <lineage>
        <taxon>Eukaryota</taxon>
        <taxon>Metazoa</taxon>
        <taxon>Ecdysozoa</taxon>
        <taxon>Arthropoda</taxon>
        <taxon>Hexapoda</taxon>
        <taxon>Insecta</taxon>
        <taxon>Pterygota</taxon>
        <taxon>Neoptera</taxon>
        <taxon>Paraneoptera</taxon>
        <taxon>Hemiptera</taxon>
        <taxon>Auchenorrhyncha</taxon>
        <taxon>Fulgoroidea</taxon>
        <taxon>Delphacidae</taxon>
        <taxon>Criomorphinae</taxon>
        <taxon>Laodelphax</taxon>
    </lineage>
</organism>
<dbReference type="GO" id="GO:0005789">
    <property type="term" value="C:endoplasmic reticulum membrane"/>
    <property type="evidence" value="ECO:0007669"/>
    <property type="project" value="UniProtKB-SubCell"/>
</dbReference>
<accession>A0A482WMU9</accession>
<feature type="transmembrane region" description="Helical" evidence="14">
    <location>
        <begin position="111"/>
        <end position="129"/>
    </location>
</feature>
<gene>
    <name evidence="17" type="ORF">LSTR_LSTR012882</name>
</gene>
<evidence type="ECO:0000256" key="14">
    <source>
        <dbReference type="RuleBase" id="RU362121"/>
    </source>
</evidence>
<dbReference type="InterPro" id="IPR036400">
    <property type="entry name" value="Cyt_B5-like_heme/steroid_sf"/>
</dbReference>
<dbReference type="InterPro" id="IPR050668">
    <property type="entry name" value="Cytochrome_b5"/>
</dbReference>
<dbReference type="Pfam" id="PF00173">
    <property type="entry name" value="Cyt-b5"/>
    <property type="match status" value="1"/>
</dbReference>
<keyword evidence="5 14" id="KW-0479">Metal-binding</keyword>
<keyword evidence="3 14" id="KW-0349">Heme</keyword>
<dbReference type="AlphaFoldDB" id="A0A482WMU9"/>
<dbReference type="InterPro" id="IPR018506">
    <property type="entry name" value="Cyt_B5_heme-BS"/>
</dbReference>
<evidence type="ECO:0000256" key="3">
    <source>
        <dbReference type="ARBA" id="ARBA00022617"/>
    </source>
</evidence>
<protein>
    <recommendedName>
        <fullName evidence="13">Cytochrome b5</fullName>
    </recommendedName>
</protein>
<keyword evidence="4 14" id="KW-0812">Transmembrane</keyword>
<keyword evidence="18" id="KW-1185">Reference proteome</keyword>
<sequence length="132" mass="15216">MASTTTTKMFRLKEVHADPKKPWIVIHNSVYDVTNFLNEHPGGEEVLLEQIGKDGTEAFEDVGHSTDAREMMAKYKIGELVEEDRFQEEEKSTPKTWTSDNETSESSWKSWLYPVALGIVATIVYRFFFINH</sequence>